<dbReference type="RefSeq" id="WP_217677329.1">
    <property type="nucleotide sequence ID" value="NZ_JAHRVA010000002.1"/>
</dbReference>
<feature type="region of interest" description="Disordered" evidence="2">
    <location>
        <begin position="634"/>
        <end position="666"/>
    </location>
</feature>
<dbReference type="InterPro" id="IPR005546">
    <property type="entry name" value="Autotransporte_beta"/>
</dbReference>
<gene>
    <name evidence="4" type="ORF">KUG47_07565</name>
</gene>
<accession>A0A949UUR6</accession>
<dbReference type="Proteomes" id="UP000752297">
    <property type="component" value="Unassembled WGS sequence"/>
</dbReference>
<dbReference type="PANTHER" id="PTHR35037:SF3">
    <property type="entry name" value="C-TERMINAL REGION OF AIDA-LIKE PROTEIN"/>
    <property type="match status" value="1"/>
</dbReference>
<dbReference type="SMART" id="SM00869">
    <property type="entry name" value="Autotransporter"/>
    <property type="match status" value="1"/>
</dbReference>
<evidence type="ECO:0000256" key="1">
    <source>
        <dbReference type="ARBA" id="ARBA00022729"/>
    </source>
</evidence>
<dbReference type="EMBL" id="JAHRVA010000002">
    <property type="protein sequence ID" value="MBV2143353.1"/>
    <property type="molecule type" value="Genomic_DNA"/>
</dbReference>
<dbReference type="Pfam" id="PF03797">
    <property type="entry name" value="Autotransporter"/>
    <property type="match status" value="1"/>
</dbReference>
<dbReference type="AlphaFoldDB" id="A0A949UUR6"/>
<evidence type="ECO:0000313" key="5">
    <source>
        <dbReference type="Proteomes" id="UP000752297"/>
    </source>
</evidence>
<reference evidence="4 5" key="1">
    <citation type="submission" date="2021-06" db="EMBL/GenBank/DDBJ databases">
        <title>Falsochrobactrum tianjin sp.nov., a new petroleum-degrading bacteria isolated from oily soils.</title>
        <authorList>
            <person name="Chen G."/>
            <person name="Chen H."/>
            <person name="Tian J."/>
            <person name="Qing J."/>
            <person name="Zhong L."/>
            <person name="Ma W."/>
            <person name="Song Y."/>
            <person name="Cui X."/>
            <person name="Yan B."/>
        </authorList>
    </citation>
    <scope>NUCLEOTIDE SEQUENCE [LARGE SCALE GENOMIC DNA]</scope>
    <source>
        <strain evidence="4 5">TDYN1</strain>
    </source>
</reference>
<dbReference type="NCBIfam" id="TIGR02601">
    <property type="entry name" value="autotrns_rpt"/>
    <property type="match status" value="1"/>
</dbReference>
<name>A0A949UUR6_9HYPH</name>
<keyword evidence="1" id="KW-0732">Signal</keyword>
<dbReference type="PANTHER" id="PTHR35037">
    <property type="entry name" value="C-TERMINAL REGION OF AIDA-LIKE PROTEIN"/>
    <property type="match status" value="1"/>
</dbReference>
<protein>
    <submittedName>
        <fullName evidence="4">Autotransporter outer membrane beta-barrel domain-containing protein</fullName>
    </submittedName>
</protein>
<proteinExistence type="predicted"/>
<dbReference type="InterPro" id="IPR043990">
    <property type="entry name" value="AC_1"/>
</dbReference>
<dbReference type="Pfam" id="PF18883">
    <property type="entry name" value="AC_1"/>
    <property type="match status" value="1"/>
</dbReference>
<dbReference type="InterPro" id="IPR051551">
    <property type="entry name" value="Autotransporter_adhesion"/>
</dbReference>
<dbReference type="CDD" id="cd01344">
    <property type="entry name" value="PL2_Passenger_AT"/>
    <property type="match status" value="1"/>
</dbReference>
<dbReference type="InterPro" id="IPR006315">
    <property type="entry name" value="OM_autotransptr_brl_dom"/>
</dbReference>
<keyword evidence="5" id="KW-1185">Reference proteome</keyword>
<dbReference type="NCBIfam" id="TIGR04393">
    <property type="entry name" value="rpt_T5SS_PEPC"/>
    <property type="match status" value="1"/>
</dbReference>
<sequence>MSIPGYKKRETTAASAALNLRSGVSTLALLGAFIVSGGAINDAHAASYLVATESDLIAAINSANADGDAASTITLTGNVTLANPSAIPSITKSLTINTGSFAFSATGDTLFDTADGETLTLNGNFAGTSNYPQSGILTKEGGGTTVYTGSSTYTGNYFINDGFVEFRDGAQFNTASLSQGTTVSAEAGSTARLLVTGPGTAVYTGLQIGGGANSHSVLEITDGGVVQSSDSNSISVSSSGKDAGIISSVIVDGAGSLLHLNGDIFAGYWGDAFFNVTDGGVIRSKRIDFGGHTFLKGKFAAGVVTGKGSTWESSGTFGLFSGSLNVLDRGQVTSATFSIAGSGGVAEALVSDAGSSLATTTGDITLSTSGQGVLTVVQDGKVTVKGGTGSIKIATAAAGRGVLNIGGKEGEAAQSAGVIEAATIAFGSGNGIVNFNHTNSGYDFTPVFTGAGTINHAGSGKTILDTDNSAFTGVTNVNAGTLAVNNVLGGTMNVSGGRLQGIGTVGTTTHEAEGVIAPGNSIGTLTIDGDYIGNGGLVEIETVLGDDSSSTDLLHIMGNTSGTGDVRVINLGGTGAPTTEGIKIIEVGGTSDGVFSLKGDYALDGDQVVVAGAYAYRLLQNGVSTPTDGDWYLRSTLKPVDPDPAPTPEPDPAPAPTPEPQPATQPLYQAGAPIYEAYPQTLMALNSLPTLKQRVGNRYWSYAGNRMIVQGADAIIPYAPAEEAGIFTQENGVWGRIEGAHNRFKPDVSTTDAAYDVDVFKLQAGLDGMLHETANGKLIGGITVHYGHGSTDIFSPHGNGEISTDGYGFGGTLTWYGENGFYLDGQAQVTWYRSDLSSDPLGIGLADGNHGFGYALSLESGKRIQINEQWSWTPQGQLIYSSVDFDSFYEPFGEKVSLHNGDSLQGRLGLSFDRQNAWQNSKGLTNRIHSYGIGNLYYEFLDGVSVELAETRLTSRNERLWGGIGLGGSYNWDDDKYSLYGEASINTSLNNFGDSYNYKGNIGFRVKW</sequence>
<organism evidence="4 5">
    <name type="scientific">Falsochrobactrum tianjinense</name>
    <dbReference type="NCBI Taxonomy" id="2706015"/>
    <lineage>
        <taxon>Bacteria</taxon>
        <taxon>Pseudomonadati</taxon>
        <taxon>Pseudomonadota</taxon>
        <taxon>Alphaproteobacteria</taxon>
        <taxon>Hyphomicrobiales</taxon>
        <taxon>Brucellaceae</taxon>
        <taxon>Falsochrobactrum</taxon>
    </lineage>
</organism>
<evidence type="ECO:0000259" key="3">
    <source>
        <dbReference type="PROSITE" id="PS51208"/>
    </source>
</evidence>
<evidence type="ECO:0000256" key="2">
    <source>
        <dbReference type="SAM" id="MobiDB-lite"/>
    </source>
</evidence>
<comment type="caution">
    <text evidence="4">The sequence shown here is derived from an EMBL/GenBank/DDBJ whole genome shotgun (WGS) entry which is preliminary data.</text>
</comment>
<dbReference type="NCBIfam" id="TIGR01414">
    <property type="entry name" value="autotrans_barl"/>
    <property type="match status" value="1"/>
</dbReference>
<feature type="domain" description="Autotransporter" evidence="3">
    <location>
        <begin position="726"/>
        <end position="1008"/>
    </location>
</feature>
<dbReference type="InterPro" id="IPR030895">
    <property type="entry name" value="T5SS_PEPC_rpt"/>
</dbReference>
<dbReference type="PROSITE" id="PS51208">
    <property type="entry name" value="AUTOTRANSPORTER"/>
    <property type="match status" value="1"/>
</dbReference>
<dbReference type="InterPro" id="IPR013425">
    <property type="entry name" value="Autotrns_rpt"/>
</dbReference>
<feature type="compositionally biased region" description="Pro residues" evidence="2">
    <location>
        <begin position="642"/>
        <end position="663"/>
    </location>
</feature>
<evidence type="ECO:0000313" key="4">
    <source>
        <dbReference type="EMBL" id="MBV2143353.1"/>
    </source>
</evidence>
<dbReference type="GO" id="GO:0019867">
    <property type="term" value="C:outer membrane"/>
    <property type="evidence" value="ECO:0007669"/>
    <property type="project" value="InterPro"/>
</dbReference>